<reference evidence="8" key="1">
    <citation type="submission" date="2016-12" db="EMBL/GenBank/DDBJ databases">
        <title>Discovery of methanogenic haloarchaea.</title>
        <authorList>
            <person name="Sorokin D.Y."/>
            <person name="Makarova K.S."/>
            <person name="Abbas B."/>
            <person name="Ferrer M."/>
            <person name="Golyshin P.N."/>
        </authorList>
    </citation>
    <scope>NUCLEOTIDE SEQUENCE [LARGE SCALE GENOMIC DNA]</scope>
    <source>
        <strain evidence="8">HMET1</strain>
    </source>
</reference>
<keyword evidence="9" id="KW-1185">Reference proteome</keyword>
<evidence type="ECO:0000313" key="8">
    <source>
        <dbReference type="EMBL" id="OKY78441.1"/>
    </source>
</evidence>
<dbReference type="Gene3D" id="3.40.50.12370">
    <property type="match status" value="1"/>
</dbReference>
<dbReference type="InParanoid" id="A0A1Q6DVP1"/>
<dbReference type="SUPFAM" id="SSF52402">
    <property type="entry name" value="Adenine nucleotide alpha hydrolases-like"/>
    <property type="match status" value="2"/>
</dbReference>
<dbReference type="Proteomes" id="UP000185744">
    <property type="component" value="Unassembled WGS sequence"/>
</dbReference>
<feature type="domain" description="Amino acid permease/ SLC12A" evidence="6">
    <location>
        <begin position="3"/>
        <end position="254"/>
    </location>
</feature>
<accession>A0A1Q6DVP1</accession>
<evidence type="ECO:0000256" key="2">
    <source>
        <dbReference type="ARBA" id="ARBA00022692"/>
    </source>
</evidence>
<dbReference type="GO" id="GO:0016020">
    <property type="term" value="C:membrane"/>
    <property type="evidence" value="ECO:0007669"/>
    <property type="project" value="UniProtKB-SubCell"/>
</dbReference>
<protein>
    <submittedName>
        <fullName evidence="8">Nucleotide-binding protein UspA family</fullName>
    </submittedName>
</protein>
<comment type="caution">
    <text evidence="8">The sequence shown here is derived from an EMBL/GenBank/DDBJ whole genome shotgun (WGS) entry which is preliminary data.</text>
</comment>
<dbReference type="InterPro" id="IPR004841">
    <property type="entry name" value="AA-permease/SLC12A_dom"/>
</dbReference>
<evidence type="ECO:0000256" key="3">
    <source>
        <dbReference type="ARBA" id="ARBA00022989"/>
    </source>
</evidence>
<feature type="transmembrane region" description="Helical" evidence="5">
    <location>
        <begin position="173"/>
        <end position="192"/>
    </location>
</feature>
<feature type="transmembrane region" description="Helical" evidence="5">
    <location>
        <begin position="150"/>
        <end position="167"/>
    </location>
</feature>
<keyword evidence="2 5" id="KW-0812">Transmembrane</keyword>
<feature type="transmembrane region" description="Helical" evidence="5">
    <location>
        <begin position="95"/>
        <end position="115"/>
    </location>
</feature>
<evidence type="ECO:0000256" key="4">
    <source>
        <dbReference type="ARBA" id="ARBA00023136"/>
    </source>
</evidence>
<evidence type="ECO:0000259" key="6">
    <source>
        <dbReference type="Pfam" id="PF00324"/>
    </source>
</evidence>
<feature type="domain" description="UspA" evidence="7">
    <location>
        <begin position="464"/>
        <end position="541"/>
    </location>
</feature>
<comment type="subcellular location">
    <subcellularLocation>
        <location evidence="1">Membrane</location>
        <topology evidence="1">Multi-pass membrane protein</topology>
    </subcellularLocation>
</comment>
<sequence length="564" mass="62698">MGITFIAFEGYEIIVQSGEEVVKPRKSVPKAVFYSMIAVVSIYMLVSIVLMGAVEVTPVLIEAASSHAQIPEDPALWQVLGNLGELGLARAANQILPMGTLVILVAGIFSTLSALNATTFSSTRVGFVMGRDNVLPELFKRVHPEKKTPHLSVLFSGMLIILMAISLPIEDVAVATDIMFLLLFLQVNFAVIKIRREYGHKLDYGYVMPYFPYVPIIGILTNLFLALYLFTYSPLAWIGAISWILFGMLIFFLYSRKNLRKEEIKEETKLVSEERVAKEKEYQVLIPISNPENLKKLAKIGGKVAKEKNGEILFTTIVTIPEQTPIDEAHKYTTEEQRELLEKASEYVEADVPVHTVVTVGRDISKSINNIAYSRDSDLILLGWRGKRKRVPDLVLGSTIDNVVKNAPCDVAVAKTKESKREKILVPVAKGKNSELAEEISMAFGETGEITLLNVTKSPNGESEELISKHKKKFEKEDIDVETEIISGEDIGNSIISYAKENSFDTIVIGATKKGIVQQALFGTIPEKVGEEFDGEVIMVKKRQPLQSVIRRISDFISDKVRSS</sequence>
<dbReference type="EMBL" id="MSDW01000001">
    <property type="protein sequence ID" value="OKY78441.1"/>
    <property type="molecule type" value="Genomic_DNA"/>
</dbReference>
<evidence type="ECO:0000313" key="9">
    <source>
        <dbReference type="Proteomes" id="UP000185744"/>
    </source>
</evidence>
<feature type="domain" description="UspA" evidence="7">
    <location>
        <begin position="284"/>
        <end position="415"/>
    </location>
</feature>
<dbReference type="Pfam" id="PF00582">
    <property type="entry name" value="Usp"/>
    <property type="match status" value="2"/>
</dbReference>
<keyword evidence="3 5" id="KW-1133">Transmembrane helix</keyword>
<proteinExistence type="predicted"/>
<dbReference type="CDD" id="cd00293">
    <property type="entry name" value="USP-like"/>
    <property type="match status" value="1"/>
</dbReference>
<feature type="transmembrane region" description="Helical" evidence="5">
    <location>
        <begin position="235"/>
        <end position="255"/>
    </location>
</feature>
<dbReference type="STRING" id="1903181.BTN85_0932"/>
<dbReference type="InterPro" id="IPR006016">
    <property type="entry name" value="UspA"/>
</dbReference>
<dbReference type="AlphaFoldDB" id="A0A1Q6DVP1"/>
<dbReference type="PANTHER" id="PTHR42770:SF11">
    <property type="entry name" value="INNER MEMBRANE TRANSPORT PROTEIN YBAT"/>
    <property type="match status" value="1"/>
</dbReference>
<dbReference type="Pfam" id="PF00324">
    <property type="entry name" value="AA_permease"/>
    <property type="match status" value="1"/>
</dbReference>
<dbReference type="GO" id="GO:0055085">
    <property type="term" value="P:transmembrane transport"/>
    <property type="evidence" value="ECO:0007669"/>
    <property type="project" value="InterPro"/>
</dbReference>
<gene>
    <name evidence="8" type="ORF">BTN85_0932</name>
</gene>
<feature type="transmembrane region" description="Helical" evidence="5">
    <location>
        <begin position="204"/>
        <end position="229"/>
    </location>
</feature>
<evidence type="ECO:0000256" key="5">
    <source>
        <dbReference type="SAM" id="Phobius"/>
    </source>
</evidence>
<dbReference type="InterPro" id="IPR050367">
    <property type="entry name" value="APC_superfamily"/>
</dbReference>
<evidence type="ECO:0000259" key="7">
    <source>
        <dbReference type="Pfam" id="PF00582"/>
    </source>
</evidence>
<dbReference type="Gene3D" id="1.20.1740.10">
    <property type="entry name" value="Amino acid/polyamine transporter I"/>
    <property type="match status" value="1"/>
</dbReference>
<name>A0A1Q6DVP1_METT1</name>
<dbReference type="PANTHER" id="PTHR42770">
    <property type="entry name" value="AMINO ACID TRANSPORTER-RELATED"/>
    <property type="match status" value="1"/>
</dbReference>
<feature type="transmembrane region" description="Helical" evidence="5">
    <location>
        <begin position="31"/>
        <end position="54"/>
    </location>
</feature>
<organism evidence="8 9">
    <name type="scientific">Methanohalarchaeum thermophilum</name>
    <dbReference type="NCBI Taxonomy" id="1903181"/>
    <lineage>
        <taxon>Archaea</taxon>
        <taxon>Methanobacteriati</taxon>
        <taxon>Methanobacteriota</taxon>
        <taxon>Methanonatronarchaeia</taxon>
        <taxon>Methanonatronarchaeales</taxon>
        <taxon>Methanonatronarchaeaceae</taxon>
        <taxon>Candidatus Methanohalarchaeum</taxon>
    </lineage>
</organism>
<keyword evidence="4 5" id="KW-0472">Membrane</keyword>
<evidence type="ECO:0000256" key="1">
    <source>
        <dbReference type="ARBA" id="ARBA00004141"/>
    </source>
</evidence>